<keyword evidence="3" id="KW-1185">Reference proteome</keyword>
<keyword evidence="1" id="KW-0732">Signal</keyword>
<reference evidence="3" key="1">
    <citation type="journal article" date="2019" name="Int. J. Syst. Evol. Microbiol.">
        <title>The Global Catalogue of Microorganisms (GCM) 10K type strain sequencing project: providing services to taxonomists for standard genome sequencing and annotation.</title>
        <authorList>
            <consortium name="The Broad Institute Genomics Platform"/>
            <consortium name="The Broad Institute Genome Sequencing Center for Infectious Disease"/>
            <person name="Wu L."/>
            <person name="Ma J."/>
        </authorList>
    </citation>
    <scope>NUCLEOTIDE SEQUENCE [LARGE SCALE GENOMIC DNA]</scope>
    <source>
        <strain evidence="3">CCUG 54329</strain>
    </source>
</reference>
<proteinExistence type="predicted"/>
<dbReference type="EMBL" id="JBHTLS010000106">
    <property type="protein sequence ID" value="MFD1104583.1"/>
    <property type="molecule type" value="Genomic_DNA"/>
</dbReference>
<gene>
    <name evidence="2" type="ORF">ACFQ24_06820</name>
</gene>
<name>A0ABW3P058_9SPHN</name>
<evidence type="ECO:0000256" key="1">
    <source>
        <dbReference type="SAM" id="SignalP"/>
    </source>
</evidence>
<evidence type="ECO:0000313" key="3">
    <source>
        <dbReference type="Proteomes" id="UP001597203"/>
    </source>
</evidence>
<dbReference type="RefSeq" id="WP_380909959.1">
    <property type="nucleotide sequence ID" value="NZ_JBHTLS010000106.1"/>
</dbReference>
<comment type="caution">
    <text evidence="2">The sequence shown here is derived from an EMBL/GenBank/DDBJ whole genome shotgun (WGS) entry which is preliminary data.</text>
</comment>
<accession>A0ABW3P058</accession>
<dbReference type="Proteomes" id="UP001597203">
    <property type="component" value="Unassembled WGS sequence"/>
</dbReference>
<protein>
    <submittedName>
        <fullName evidence="2">Uncharacterized protein</fullName>
    </submittedName>
</protein>
<evidence type="ECO:0000313" key="2">
    <source>
        <dbReference type="EMBL" id="MFD1104583.1"/>
    </source>
</evidence>
<organism evidence="2 3">
    <name type="scientific">Sphingobium olei</name>
    <dbReference type="NCBI Taxonomy" id="420955"/>
    <lineage>
        <taxon>Bacteria</taxon>
        <taxon>Pseudomonadati</taxon>
        <taxon>Pseudomonadota</taxon>
        <taxon>Alphaproteobacteria</taxon>
        <taxon>Sphingomonadales</taxon>
        <taxon>Sphingomonadaceae</taxon>
        <taxon>Sphingobium</taxon>
    </lineage>
</organism>
<feature type="chain" id="PRO_5046165169" evidence="1">
    <location>
        <begin position="18"/>
        <end position="115"/>
    </location>
</feature>
<sequence length="115" mass="12220">MKWLALLALALSAPAHAQDTYSSLVTAGMVQQQTVTLNSSGDATWTFVTPFLNPPIVAHFPKQMDPSNPLICNYTSVTTTAVSIHCWRTTLAGLLTNLFGGSVTGGEVTIIARTV</sequence>
<feature type="signal peptide" evidence="1">
    <location>
        <begin position="1"/>
        <end position="17"/>
    </location>
</feature>